<dbReference type="RefSeq" id="WP_289270167.1">
    <property type="nucleotide sequence ID" value="NZ_OX365700.1"/>
</dbReference>
<feature type="domain" description="ABC transmembrane type-2" evidence="10">
    <location>
        <begin position="32"/>
        <end position="252"/>
    </location>
</feature>
<dbReference type="InterPro" id="IPR013525">
    <property type="entry name" value="ABC2_TM"/>
</dbReference>
<reference evidence="11" key="1">
    <citation type="submission" date="2022-10" db="EMBL/GenBank/DDBJ databases">
        <authorList>
            <person name="Koch H."/>
        </authorList>
    </citation>
    <scope>NUCLEOTIDE SEQUENCE</scope>
    <source>
        <strain evidence="11">DNF</strain>
    </source>
</reference>
<evidence type="ECO:0000256" key="6">
    <source>
        <dbReference type="ARBA" id="ARBA00022692"/>
    </source>
</evidence>
<keyword evidence="3 9" id="KW-0813">Transport</keyword>
<comment type="subcellular location">
    <subcellularLocation>
        <location evidence="1">Cell inner membrane</location>
        <topology evidence="1">Multi-pass membrane protein</topology>
    </subcellularLocation>
    <subcellularLocation>
        <location evidence="9">Cell membrane</location>
        <topology evidence="9">Multi-pass membrane protein</topology>
    </subcellularLocation>
</comment>
<dbReference type="InterPro" id="IPR047817">
    <property type="entry name" value="ABC2_TM_bact-type"/>
</dbReference>
<name>A0AA86N1U5_9BACT</name>
<proteinExistence type="inferred from homology"/>
<feature type="transmembrane region" description="Helical" evidence="9">
    <location>
        <begin position="112"/>
        <end position="135"/>
    </location>
</feature>
<evidence type="ECO:0000256" key="7">
    <source>
        <dbReference type="ARBA" id="ARBA00022989"/>
    </source>
</evidence>
<feature type="transmembrane region" description="Helical" evidence="9">
    <location>
        <begin position="31"/>
        <end position="55"/>
    </location>
</feature>
<evidence type="ECO:0000256" key="1">
    <source>
        <dbReference type="ARBA" id="ARBA00004429"/>
    </source>
</evidence>
<evidence type="ECO:0000256" key="2">
    <source>
        <dbReference type="ARBA" id="ARBA00007783"/>
    </source>
</evidence>
<evidence type="ECO:0000256" key="4">
    <source>
        <dbReference type="ARBA" id="ARBA00022475"/>
    </source>
</evidence>
<feature type="transmembrane region" description="Helical" evidence="9">
    <location>
        <begin position="228"/>
        <end position="249"/>
    </location>
</feature>
<keyword evidence="8 9" id="KW-0472">Membrane</keyword>
<evidence type="ECO:0000256" key="9">
    <source>
        <dbReference type="RuleBase" id="RU361157"/>
    </source>
</evidence>
<evidence type="ECO:0000256" key="5">
    <source>
        <dbReference type="ARBA" id="ARBA00022519"/>
    </source>
</evidence>
<dbReference type="AlphaFoldDB" id="A0AA86N1U5"/>
<dbReference type="KEGG" id="nti:DNFV4_03610"/>
<feature type="transmembrane region" description="Helical" evidence="9">
    <location>
        <begin position="67"/>
        <end position="91"/>
    </location>
</feature>
<evidence type="ECO:0000256" key="8">
    <source>
        <dbReference type="ARBA" id="ARBA00023136"/>
    </source>
</evidence>
<sequence length="260" mass="28737">MIQHVTRLVQYRGLLWNLALSELKAKHRQTALGMTWALLQPVSLMAVYAIVFSVVVNVPVKNVPYPLFSFVGLVTWLFFSTSLSAGTISVVGQMNLITKANFPREVIPLARLVASGFDFLIGWACFILLLIWYGVPARPAWFIVPGVLVVHVLFTAGMVLWGAALYVLKRDVGSLLPLVLQVWMFLSPVIYPSDLIPDGYRTLYLLNPMAAIIESYRGAMLGGTVPPLGIMASATFIALAVFVSGYAYFKSMEVRFADIM</sequence>
<evidence type="ECO:0000259" key="10">
    <source>
        <dbReference type="PROSITE" id="PS51012"/>
    </source>
</evidence>
<organism evidence="11 12">
    <name type="scientific">Nitrospira tepida</name>
    <dbReference type="NCBI Taxonomy" id="2973512"/>
    <lineage>
        <taxon>Bacteria</taxon>
        <taxon>Pseudomonadati</taxon>
        <taxon>Nitrospirota</taxon>
        <taxon>Nitrospiria</taxon>
        <taxon>Nitrospirales</taxon>
        <taxon>Nitrospiraceae</taxon>
        <taxon>Nitrospira</taxon>
    </lineage>
</organism>
<evidence type="ECO:0000313" key="11">
    <source>
        <dbReference type="EMBL" id="CAI4033177.1"/>
    </source>
</evidence>
<dbReference type="PANTHER" id="PTHR30413">
    <property type="entry name" value="INNER MEMBRANE TRANSPORT PERMEASE"/>
    <property type="match status" value="1"/>
</dbReference>
<keyword evidence="5" id="KW-0997">Cell inner membrane</keyword>
<feature type="transmembrane region" description="Helical" evidence="9">
    <location>
        <begin position="175"/>
        <end position="191"/>
    </location>
</feature>
<evidence type="ECO:0000313" key="12">
    <source>
        <dbReference type="Proteomes" id="UP001179121"/>
    </source>
</evidence>
<dbReference type="GO" id="GO:0005886">
    <property type="term" value="C:plasma membrane"/>
    <property type="evidence" value="ECO:0007669"/>
    <property type="project" value="UniProtKB-SubCell"/>
</dbReference>
<dbReference type="Pfam" id="PF01061">
    <property type="entry name" value="ABC2_membrane"/>
    <property type="match status" value="1"/>
</dbReference>
<keyword evidence="4 9" id="KW-1003">Cell membrane</keyword>
<accession>A0AA86N1U5</accession>
<keyword evidence="12" id="KW-1185">Reference proteome</keyword>
<gene>
    <name evidence="11" type="ORF">DNFV4_03610</name>
</gene>
<dbReference type="PROSITE" id="PS51012">
    <property type="entry name" value="ABC_TM2"/>
    <property type="match status" value="1"/>
</dbReference>
<comment type="similarity">
    <text evidence="2 9">Belongs to the ABC-2 integral membrane protein family.</text>
</comment>
<dbReference type="GO" id="GO:0140359">
    <property type="term" value="F:ABC-type transporter activity"/>
    <property type="evidence" value="ECO:0007669"/>
    <property type="project" value="InterPro"/>
</dbReference>
<dbReference type="PANTHER" id="PTHR30413:SF8">
    <property type="entry name" value="TRANSPORT PERMEASE PROTEIN"/>
    <property type="match status" value="1"/>
</dbReference>
<keyword evidence="7 9" id="KW-1133">Transmembrane helix</keyword>
<protein>
    <recommendedName>
        <fullName evidence="9">Transport permease protein</fullName>
    </recommendedName>
</protein>
<evidence type="ECO:0000256" key="3">
    <source>
        <dbReference type="ARBA" id="ARBA00022448"/>
    </source>
</evidence>
<dbReference type="EMBL" id="OX365700">
    <property type="protein sequence ID" value="CAI4033177.1"/>
    <property type="molecule type" value="Genomic_DNA"/>
</dbReference>
<dbReference type="Proteomes" id="UP001179121">
    <property type="component" value="Chromosome"/>
</dbReference>
<dbReference type="GO" id="GO:0015920">
    <property type="term" value="P:lipopolysaccharide transport"/>
    <property type="evidence" value="ECO:0007669"/>
    <property type="project" value="TreeGrafter"/>
</dbReference>
<feature type="transmembrane region" description="Helical" evidence="9">
    <location>
        <begin position="141"/>
        <end position="168"/>
    </location>
</feature>
<keyword evidence="6 9" id="KW-0812">Transmembrane</keyword>